<keyword evidence="1" id="KW-1133">Transmembrane helix</keyword>
<dbReference type="Proteomes" id="UP001154312">
    <property type="component" value="Unassembled WGS sequence"/>
</dbReference>
<dbReference type="Gene3D" id="2.60.40.1630">
    <property type="entry name" value="bacillus anthracis domain"/>
    <property type="match status" value="1"/>
</dbReference>
<feature type="domain" description="DUF4179" evidence="2">
    <location>
        <begin position="36"/>
        <end position="128"/>
    </location>
</feature>
<protein>
    <submittedName>
        <fullName evidence="3">DUF4179 domain-containing protein</fullName>
    </submittedName>
</protein>
<keyword evidence="1" id="KW-0472">Membrane</keyword>
<dbReference type="AlphaFoldDB" id="A0A9X4GZ47"/>
<organism evidence="3 4">
    <name type="scientific">Pelotomaculum isophthalicicum JI</name>
    <dbReference type="NCBI Taxonomy" id="947010"/>
    <lineage>
        <taxon>Bacteria</taxon>
        <taxon>Bacillati</taxon>
        <taxon>Bacillota</taxon>
        <taxon>Clostridia</taxon>
        <taxon>Eubacteriales</taxon>
        <taxon>Desulfotomaculaceae</taxon>
        <taxon>Pelotomaculum</taxon>
    </lineage>
</organism>
<keyword evidence="1" id="KW-0812">Transmembrane</keyword>
<evidence type="ECO:0000256" key="1">
    <source>
        <dbReference type="SAM" id="Phobius"/>
    </source>
</evidence>
<dbReference type="Pfam" id="PF13786">
    <property type="entry name" value="DUF4179"/>
    <property type="match status" value="1"/>
</dbReference>
<evidence type="ECO:0000313" key="4">
    <source>
        <dbReference type="Proteomes" id="UP001154312"/>
    </source>
</evidence>
<feature type="transmembrane region" description="Helical" evidence="1">
    <location>
        <begin position="39"/>
        <end position="58"/>
    </location>
</feature>
<evidence type="ECO:0000259" key="2">
    <source>
        <dbReference type="Pfam" id="PF13786"/>
    </source>
</evidence>
<name>A0A9X4GZ47_9FIRM</name>
<proteinExistence type="predicted"/>
<keyword evidence="4" id="KW-1185">Reference proteome</keyword>
<gene>
    <name evidence="3" type="ORF">L7E55_08395</name>
</gene>
<dbReference type="EMBL" id="JAKOAV010000013">
    <property type="protein sequence ID" value="MDF9408375.1"/>
    <property type="molecule type" value="Genomic_DNA"/>
</dbReference>
<evidence type="ECO:0000313" key="3">
    <source>
        <dbReference type="EMBL" id="MDF9408375.1"/>
    </source>
</evidence>
<dbReference type="RefSeq" id="WP_277443697.1">
    <property type="nucleotide sequence ID" value="NZ_JAKOAV010000013.1"/>
</dbReference>
<sequence>MKAYKDVFDNIVVPAEEVDMVIQKAINKGKRQLKMKRRIIISASVVLLCACILGSGFVSASMARVLVNIPFIGSVFAREKFAGSGLQNIDIDDIAKYDDMQITDQGITVAIREAYYDQSGFAIGYVVSGAELSDEKIFHASFYYNGRPISGGGGGSYDKISDELYVGLQQHHPHAGLSFPDSLELEVVLANDLNKIRESPYRFKIPVSRRSADEKTRELLVMKAVETGDRTILVKKILFAPAATVVEYEYTHPISDRKKDGGVDLYDVKLINGSGAELNPGSFGRDGSINGEKWVDNCRVDFPAINEPAGNMAFEVILPEDQRIRVNFEIE</sequence>
<dbReference type="InterPro" id="IPR025436">
    <property type="entry name" value="DUF4179"/>
</dbReference>
<reference evidence="3" key="1">
    <citation type="submission" date="2022-02" db="EMBL/GenBank/DDBJ databases">
        <authorList>
            <person name="Leng L."/>
        </authorList>
    </citation>
    <scope>NUCLEOTIDE SEQUENCE</scope>
    <source>
        <strain evidence="3">JI</strain>
    </source>
</reference>
<comment type="caution">
    <text evidence="3">The sequence shown here is derived from an EMBL/GenBank/DDBJ whole genome shotgun (WGS) entry which is preliminary data.</text>
</comment>
<accession>A0A9X4GZ47</accession>